<dbReference type="InterPro" id="IPR019388">
    <property type="entry name" value="FIT"/>
</dbReference>
<keyword evidence="5 8" id="KW-1133">Transmembrane helix</keyword>
<evidence type="ECO:0000256" key="1">
    <source>
        <dbReference type="ARBA" id="ARBA00004477"/>
    </source>
</evidence>
<feature type="compositionally biased region" description="Basic and acidic residues" evidence="9">
    <location>
        <begin position="245"/>
        <end position="264"/>
    </location>
</feature>
<name>A0A395H050_9EURO</name>
<dbReference type="VEuPathDB" id="FungiDB:BO80DRAFT_502325"/>
<dbReference type="PANTHER" id="PTHR23129">
    <property type="entry name" value="ACYL-COENZYME A DIPHOSPHATASE FITM2"/>
    <property type="match status" value="1"/>
</dbReference>
<gene>
    <name evidence="8" type="primary">SCS3</name>
    <name evidence="8" type="synonym">FIT2B</name>
    <name evidence="11" type="ORF">BO80DRAFT_502325</name>
</gene>
<feature type="transmembrane region" description="Helical" evidence="10">
    <location>
        <begin position="138"/>
        <end position="155"/>
    </location>
</feature>
<evidence type="ECO:0000256" key="5">
    <source>
        <dbReference type="ARBA" id="ARBA00022989"/>
    </source>
</evidence>
<evidence type="ECO:0000256" key="7">
    <source>
        <dbReference type="ARBA" id="ARBA00023136"/>
    </source>
</evidence>
<comment type="catalytic activity">
    <reaction evidence="8">
        <text>an acyl-CoA + H2O = an acyl-4'-phosphopantetheine + adenosine 3',5'-bisphosphate + 2 H(+)</text>
        <dbReference type="Rhea" id="RHEA:50044"/>
        <dbReference type="ChEBI" id="CHEBI:15377"/>
        <dbReference type="ChEBI" id="CHEBI:15378"/>
        <dbReference type="ChEBI" id="CHEBI:58342"/>
        <dbReference type="ChEBI" id="CHEBI:58343"/>
        <dbReference type="ChEBI" id="CHEBI:132023"/>
    </reaction>
</comment>
<dbReference type="HAMAP" id="MF_03231">
    <property type="entry name" value="SCS3"/>
    <property type="match status" value="1"/>
</dbReference>
<evidence type="ECO:0000313" key="12">
    <source>
        <dbReference type="Proteomes" id="UP000249402"/>
    </source>
</evidence>
<keyword evidence="6" id="KW-0443">Lipid metabolism</keyword>
<comment type="catalytic activity">
    <reaction evidence="8">
        <text>hexadecanoyl-CoA + H2O = S-hexadecanoyl-4'-phosphopantetheine + adenosine 3',5'-bisphosphate + 2 H(+)</text>
        <dbReference type="Rhea" id="RHEA:50032"/>
        <dbReference type="ChEBI" id="CHEBI:15377"/>
        <dbReference type="ChEBI" id="CHEBI:15378"/>
        <dbReference type="ChEBI" id="CHEBI:57379"/>
        <dbReference type="ChEBI" id="CHEBI:58343"/>
        <dbReference type="ChEBI" id="CHEBI:132018"/>
    </reaction>
</comment>
<keyword evidence="7 8" id="KW-0472">Membrane</keyword>
<keyword evidence="3 8" id="KW-0378">Hydrolase</keyword>
<dbReference type="GO" id="GO:0140042">
    <property type="term" value="P:lipid droplet formation"/>
    <property type="evidence" value="ECO:0007669"/>
    <property type="project" value="UniProtKB-UniRule"/>
</dbReference>
<comment type="catalytic activity">
    <reaction evidence="8">
        <text>(5Z,8Z,11Z,14Z)-eicosatetraenoyl-CoA + H2O = S-(5Z,8Z,11Z,14Z-eicosatetraenoyl)-4'-phosphopantetheine + adenosine 3',5'-bisphosphate + 2 H(+)</text>
        <dbReference type="Rhea" id="RHEA:65568"/>
        <dbReference type="ChEBI" id="CHEBI:15377"/>
        <dbReference type="ChEBI" id="CHEBI:15378"/>
        <dbReference type="ChEBI" id="CHEBI:57368"/>
        <dbReference type="ChEBI" id="CHEBI:58343"/>
        <dbReference type="ChEBI" id="CHEBI:156554"/>
    </reaction>
</comment>
<keyword evidence="4 8" id="KW-0256">Endoplasmic reticulum</keyword>
<keyword evidence="8" id="KW-1208">Phospholipid metabolism</keyword>
<dbReference type="STRING" id="1448316.A0A395H050"/>
<keyword evidence="8" id="KW-0444">Lipid biosynthesis</keyword>
<feature type="compositionally biased region" description="Pro residues" evidence="9">
    <location>
        <begin position="1"/>
        <end position="17"/>
    </location>
</feature>
<feature type="transmembrane region" description="Helical" evidence="10">
    <location>
        <begin position="281"/>
        <end position="301"/>
    </location>
</feature>
<proteinExistence type="inferred from homology"/>
<dbReference type="PANTHER" id="PTHR23129:SF0">
    <property type="entry name" value="ACYL-COENZYME A DIPHOSPHATASE FITM2"/>
    <property type="match status" value="1"/>
</dbReference>
<protein>
    <recommendedName>
        <fullName evidence="8">Acyl-coenzyme A diphosphatase SCS3</fullName>
        <ecNumber evidence="8">3.6.1.-</ecNumber>
    </recommendedName>
    <alternativeName>
        <fullName evidence="8">FIT family protein SCS3</fullName>
    </alternativeName>
</protein>
<dbReference type="GO" id="GO:0010945">
    <property type="term" value="F:coenzyme A diphosphatase activity"/>
    <property type="evidence" value="ECO:0007669"/>
    <property type="project" value="InterPro"/>
</dbReference>
<accession>A0A395H050</accession>
<feature type="transmembrane region" description="Helical" evidence="10">
    <location>
        <begin position="215"/>
        <end position="234"/>
    </location>
</feature>
<comment type="catalytic activity">
    <reaction evidence="8">
        <text>(9Z)-octadecenoyl-CoA + H2O = S-(9Z-octadecenoyl)-4'-phosphopantetheine + adenosine 3',5'-bisphosphate + 2 H(+)</text>
        <dbReference type="Rhea" id="RHEA:65564"/>
        <dbReference type="ChEBI" id="CHEBI:15377"/>
        <dbReference type="ChEBI" id="CHEBI:15378"/>
        <dbReference type="ChEBI" id="CHEBI:57387"/>
        <dbReference type="ChEBI" id="CHEBI:58343"/>
        <dbReference type="ChEBI" id="CHEBI:156553"/>
    </reaction>
</comment>
<keyword evidence="8" id="KW-0594">Phospholipid biosynthesis</keyword>
<organism evidence="11 12">
    <name type="scientific">Aspergillus ibericus CBS 121593</name>
    <dbReference type="NCBI Taxonomy" id="1448316"/>
    <lineage>
        <taxon>Eukaryota</taxon>
        <taxon>Fungi</taxon>
        <taxon>Dikarya</taxon>
        <taxon>Ascomycota</taxon>
        <taxon>Pezizomycotina</taxon>
        <taxon>Eurotiomycetes</taxon>
        <taxon>Eurotiomycetidae</taxon>
        <taxon>Eurotiales</taxon>
        <taxon>Aspergillaceae</taxon>
        <taxon>Aspergillus</taxon>
        <taxon>Aspergillus subgen. Circumdati</taxon>
    </lineage>
</organism>
<feature type="transmembrane region" description="Helical" evidence="10">
    <location>
        <begin position="307"/>
        <end position="323"/>
    </location>
</feature>
<feature type="active site" evidence="8">
    <location>
        <position position="301"/>
    </location>
</feature>
<dbReference type="GO" id="GO:0008654">
    <property type="term" value="P:phospholipid biosynthetic process"/>
    <property type="evidence" value="ECO:0007669"/>
    <property type="project" value="UniProtKB-KW"/>
</dbReference>
<keyword evidence="2 8" id="KW-0812">Transmembrane</keyword>
<evidence type="ECO:0000256" key="3">
    <source>
        <dbReference type="ARBA" id="ARBA00022801"/>
    </source>
</evidence>
<dbReference type="GO" id="GO:0005789">
    <property type="term" value="C:endoplasmic reticulum membrane"/>
    <property type="evidence" value="ECO:0007669"/>
    <property type="project" value="UniProtKB-SubCell"/>
</dbReference>
<evidence type="ECO:0000256" key="8">
    <source>
        <dbReference type="HAMAP-Rule" id="MF_03231"/>
    </source>
</evidence>
<dbReference type="AlphaFoldDB" id="A0A395H050"/>
<dbReference type="EMBL" id="KZ824438">
    <property type="protein sequence ID" value="RAL00973.1"/>
    <property type="molecule type" value="Genomic_DNA"/>
</dbReference>
<evidence type="ECO:0000256" key="4">
    <source>
        <dbReference type="ARBA" id="ARBA00022824"/>
    </source>
</evidence>
<feature type="region of interest" description="Disordered" evidence="9">
    <location>
        <begin position="245"/>
        <end position="271"/>
    </location>
</feature>
<dbReference type="Pfam" id="PF10261">
    <property type="entry name" value="FIT"/>
    <property type="match status" value="1"/>
</dbReference>
<dbReference type="Proteomes" id="UP000249402">
    <property type="component" value="Unassembled WGS sequence"/>
</dbReference>
<reference evidence="11 12" key="1">
    <citation type="submission" date="2018-02" db="EMBL/GenBank/DDBJ databases">
        <title>The genomes of Aspergillus section Nigri reveals drivers in fungal speciation.</title>
        <authorList>
            <consortium name="DOE Joint Genome Institute"/>
            <person name="Vesth T.C."/>
            <person name="Nybo J."/>
            <person name="Theobald S."/>
            <person name="Brandl J."/>
            <person name="Frisvad J.C."/>
            <person name="Nielsen K.F."/>
            <person name="Lyhne E.K."/>
            <person name="Kogle M.E."/>
            <person name="Kuo A."/>
            <person name="Riley R."/>
            <person name="Clum A."/>
            <person name="Nolan M."/>
            <person name="Lipzen A."/>
            <person name="Salamov A."/>
            <person name="Henrissat B."/>
            <person name="Wiebenga A."/>
            <person name="De vries R.P."/>
            <person name="Grigoriev I.V."/>
            <person name="Mortensen U.H."/>
            <person name="Andersen M.R."/>
            <person name="Baker S.E."/>
        </authorList>
    </citation>
    <scope>NUCLEOTIDE SEQUENCE [LARGE SCALE GENOMIC DNA]</scope>
    <source>
        <strain evidence="11 12">CBS 121593</strain>
    </source>
</reference>
<evidence type="ECO:0000256" key="9">
    <source>
        <dbReference type="SAM" id="MobiDB-lite"/>
    </source>
</evidence>
<evidence type="ECO:0000256" key="10">
    <source>
        <dbReference type="SAM" id="Phobius"/>
    </source>
</evidence>
<evidence type="ECO:0000256" key="6">
    <source>
        <dbReference type="ARBA" id="ARBA00023098"/>
    </source>
</evidence>
<dbReference type="InterPro" id="IPR046400">
    <property type="entry name" value="SCS3"/>
</dbReference>
<keyword evidence="12" id="KW-1185">Reference proteome</keyword>
<sequence length="339" mass="37209">MPSPDPTPPPPASPPPTTNNRSHHHHHPPSTLLLIYPATLLLGCIFSILSPTAKPIPLPLPPTPPLAPSIATDLNTPTPLPPTIPINYFARKDNIFNLYFVKIGWFWTTLTLLCLLLSQPAYTRAPIHRARRTLQAGIRWAIATSVWYIITQWFFGPPIMDRGFVMTGGGCERVVPLVEGAIRNEGAGDEVDFKTVVTAVACKSVGGAWRGGHDVSGHVFLLVVMVSVVVFEVVGAGRRDFRGGIGEGKKGGEDEDEKGDRDEVGEGEGEMDGVRDWSGRLAWMVAGLGWWMLLMTAIWFHTWFEKVTGLLIALGTVYTIYILPRRVPEWRNVVGLPGV</sequence>
<comment type="similarity">
    <text evidence="8">Belongs to the FIT family. Fungal FIT2B/SCS3 subfamily.</text>
</comment>
<feature type="transmembrane region" description="Helical" evidence="10">
    <location>
        <begin position="31"/>
        <end position="49"/>
    </location>
</feature>
<feature type="active site" evidence="8">
    <location>
        <position position="218"/>
    </location>
</feature>
<feature type="region of interest" description="Disordered" evidence="9">
    <location>
        <begin position="1"/>
        <end position="26"/>
    </location>
</feature>
<feature type="transmembrane region" description="Helical" evidence="10">
    <location>
        <begin position="98"/>
        <end position="117"/>
    </location>
</feature>
<evidence type="ECO:0000256" key="2">
    <source>
        <dbReference type="ARBA" id="ARBA00022692"/>
    </source>
</evidence>
<evidence type="ECO:0000313" key="11">
    <source>
        <dbReference type="EMBL" id="RAL00973.1"/>
    </source>
</evidence>
<dbReference type="EC" id="3.6.1.-" evidence="8"/>
<comment type="function">
    <text evidence="8">Fatty acyl-coenzyme A (CoA) diphosphatase that hydrolyzes fatty acyl-CoA to yield acyl-4'-phosphopantetheine and adenosine 3',5'-bisphosphate. Preferentially hydrolyzes unsaturated long-chain acyl-CoA substrates in the endoplasmic reticulum (ER) lumen. This catalytic activity is required for maintaining ER structure and for lipid droplets (LDs) biogenesis, which are lipid storage organelles involved in maintaining lipid and energy homeostasis. May directly bind to diacylglycerol (DAGs) and triacylglycerol, which is also important for LD biogenesis. May support directional budding of nacent LDs from the ER into the cytosol by reducing DAG levels at sites of LD formation. May play a role in the regulation of cell morphology and cytoskeletal organization. Involved in phospholipid biosynthesis.</text>
</comment>
<comment type="subcellular location">
    <subcellularLocation>
        <location evidence="1 8">Endoplasmic reticulum membrane</location>
        <topology evidence="1 8">Multi-pass membrane protein</topology>
    </subcellularLocation>
</comment>
<dbReference type="OrthoDB" id="5579088at2759"/>